<keyword evidence="3" id="KW-1185">Reference proteome</keyword>
<dbReference type="InterPro" id="IPR057736">
    <property type="entry name" value="SAF_PseI/NeuA/NeuB"/>
</dbReference>
<dbReference type="SUPFAM" id="SSF51569">
    <property type="entry name" value="Aldolase"/>
    <property type="match status" value="1"/>
</dbReference>
<organism evidence="2 3">
    <name type="scientific">Orenia marismortui</name>
    <dbReference type="NCBI Taxonomy" id="46469"/>
    <lineage>
        <taxon>Bacteria</taxon>
        <taxon>Bacillati</taxon>
        <taxon>Bacillota</taxon>
        <taxon>Clostridia</taxon>
        <taxon>Halanaerobiales</taxon>
        <taxon>Halobacteroidaceae</taxon>
        <taxon>Orenia</taxon>
    </lineage>
</organism>
<dbReference type="PANTHER" id="PTHR42966">
    <property type="entry name" value="N-ACETYLNEURAMINATE SYNTHASE"/>
    <property type="match status" value="1"/>
</dbReference>
<dbReference type="InterPro" id="IPR036732">
    <property type="entry name" value="AFP_Neu5c_C_sf"/>
</dbReference>
<dbReference type="InterPro" id="IPR036237">
    <property type="entry name" value="Xyl_isomerase-like_sf"/>
</dbReference>
<name>A0A4R8HFJ2_9FIRM</name>
<dbReference type="Pfam" id="PF03102">
    <property type="entry name" value="NeuB"/>
    <property type="match status" value="1"/>
</dbReference>
<evidence type="ECO:0000259" key="1">
    <source>
        <dbReference type="PROSITE" id="PS50844"/>
    </source>
</evidence>
<dbReference type="Pfam" id="PF01261">
    <property type="entry name" value="AP_endonuc_2"/>
    <property type="match status" value="1"/>
</dbReference>
<dbReference type="InterPro" id="IPR006190">
    <property type="entry name" value="SAF_AFP_Neu5Ac"/>
</dbReference>
<evidence type="ECO:0000313" key="3">
    <source>
        <dbReference type="Proteomes" id="UP000295832"/>
    </source>
</evidence>
<dbReference type="Gene3D" id="3.20.20.70">
    <property type="entry name" value="Aldolase class I"/>
    <property type="match status" value="1"/>
</dbReference>
<sequence>MATIKIGDRVIGEDNPAFIIAEIGINHNGSIYRAKKMIDICKEADVDVVKFQMRDLDELYRKGVFENTFAEDLSLQYTLSLLKKFQLSTEDFEELAEYAREKGLIFMCTPWDKESVDNLEGIGVPAYKIASADMTNLDLLDYVISKDKPMIISTGMSTEEEIEKTVQFLKAREANFALLHCNSTYPAPFKDINLRFMTELEKYDVPVGYSGHERGIAISGAAVAMGATIIERHFTLDRTMEGPDHAASLEPSGLNKLVRNIRAIELAMGTNHRWLSQGERLNRENLGKSLVAANNIAKGQEIKKEDIVVKSPGKGLSPQKINELIGVKAHRNIQADDYFQEDDLKPNFKIKKNYNFNNKWGLVVRYHDIDNIIEASNPDLLEFHFSYSDIEHDYKLDQYDSELVVHAPELWGNDLLLNLCAIDEKERKKSVENLQKTIDLTNKLKTHFTNDKPKIVIHVGGFTMDDFIEENERKEYYERLKKSLSEVDSTGVELLPENMPPYPWLFGGQRYHNIFLDPKEIREFCEDTGYRICYDLSHAKLACNDLGISLEDYTRIIKPYISHLHISDAAGLDGEGLQIGDGEVDFEKVLNILSDINYTFVPEIWQGHKFNGKGFWKALKKLESLNI</sequence>
<dbReference type="AlphaFoldDB" id="A0A4R8HFJ2"/>
<dbReference type="SMART" id="SM00858">
    <property type="entry name" value="SAF"/>
    <property type="match status" value="1"/>
</dbReference>
<dbReference type="PROSITE" id="PS50844">
    <property type="entry name" value="AFP_LIKE"/>
    <property type="match status" value="1"/>
</dbReference>
<gene>
    <name evidence="2" type="ORF">C7959_10244</name>
</gene>
<dbReference type="InterPro" id="IPR051690">
    <property type="entry name" value="PseI-like"/>
</dbReference>
<proteinExistence type="predicted"/>
<protein>
    <submittedName>
        <fullName evidence="2">N-acetylneuraminate synthase</fullName>
    </submittedName>
</protein>
<dbReference type="SUPFAM" id="SSF51269">
    <property type="entry name" value="AFP III-like domain"/>
    <property type="match status" value="1"/>
</dbReference>
<dbReference type="Proteomes" id="UP000295832">
    <property type="component" value="Unassembled WGS sequence"/>
</dbReference>
<feature type="domain" description="AFP-like" evidence="1">
    <location>
        <begin position="289"/>
        <end position="347"/>
    </location>
</feature>
<accession>A0A4R8HFJ2</accession>
<dbReference type="Gene3D" id="3.20.20.150">
    <property type="entry name" value="Divalent-metal-dependent TIM barrel enzymes"/>
    <property type="match status" value="1"/>
</dbReference>
<dbReference type="PANTHER" id="PTHR42966:SF3">
    <property type="entry name" value="BLR5971 PROTEIN"/>
    <property type="match status" value="1"/>
</dbReference>
<comment type="caution">
    <text evidence="2">The sequence shown here is derived from an EMBL/GenBank/DDBJ whole genome shotgun (WGS) entry which is preliminary data.</text>
</comment>
<dbReference type="SUPFAM" id="SSF51658">
    <property type="entry name" value="Xylose isomerase-like"/>
    <property type="match status" value="1"/>
</dbReference>
<dbReference type="GO" id="GO:0047444">
    <property type="term" value="F:N-acylneuraminate-9-phosphate synthase activity"/>
    <property type="evidence" value="ECO:0007669"/>
    <property type="project" value="TreeGrafter"/>
</dbReference>
<dbReference type="EMBL" id="SOEG01000002">
    <property type="protein sequence ID" value="TDX58906.1"/>
    <property type="molecule type" value="Genomic_DNA"/>
</dbReference>
<reference evidence="2 3" key="1">
    <citation type="submission" date="2019-03" db="EMBL/GenBank/DDBJ databases">
        <title>Subsurface microbial communities from deep shales in Ohio and West Virginia, USA.</title>
        <authorList>
            <person name="Wrighton K."/>
        </authorList>
    </citation>
    <scope>NUCLEOTIDE SEQUENCE [LARGE SCALE GENOMIC DNA]</scope>
    <source>
        <strain evidence="2 3">MSL 6dP</strain>
    </source>
</reference>
<dbReference type="Pfam" id="PF08666">
    <property type="entry name" value="SAF"/>
    <property type="match status" value="1"/>
</dbReference>
<evidence type="ECO:0000313" key="2">
    <source>
        <dbReference type="EMBL" id="TDX58906.1"/>
    </source>
</evidence>
<dbReference type="InterPro" id="IPR013022">
    <property type="entry name" value="Xyl_isomerase-like_TIM-brl"/>
</dbReference>
<dbReference type="GO" id="GO:0016051">
    <property type="term" value="P:carbohydrate biosynthetic process"/>
    <property type="evidence" value="ECO:0007669"/>
    <property type="project" value="InterPro"/>
</dbReference>
<dbReference type="Gene3D" id="3.90.1210.10">
    <property type="entry name" value="Antifreeze-like/N-acetylneuraminic acid synthase C-terminal domain"/>
    <property type="match status" value="1"/>
</dbReference>
<dbReference type="InterPro" id="IPR013132">
    <property type="entry name" value="PseI/NeuA/B-like_N"/>
</dbReference>
<dbReference type="RefSeq" id="WP_134114461.1">
    <property type="nucleotide sequence ID" value="NZ_SOEG01000002.1"/>
</dbReference>
<dbReference type="CDD" id="cd11615">
    <property type="entry name" value="SAF_NeuB_like"/>
    <property type="match status" value="1"/>
</dbReference>
<dbReference type="InterPro" id="IPR013974">
    <property type="entry name" value="SAF"/>
</dbReference>
<dbReference type="InterPro" id="IPR013785">
    <property type="entry name" value="Aldolase_TIM"/>
</dbReference>